<proteinExistence type="predicted"/>
<evidence type="ECO:0000313" key="2">
    <source>
        <dbReference type="EMBL" id="SDE97453.1"/>
    </source>
</evidence>
<sequence length="39" mass="3820">MASEGWAVAAHGGGGDRPAVGGAPHRKRPVRGPSLSGGR</sequence>
<dbReference type="AlphaFoldDB" id="A0A1G7HAW2"/>
<dbReference type="EMBL" id="FNAX01000005">
    <property type="protein sequence ID" value="SDE97453.1"/>
    <property type="molecule type" value="Genomic_DNA"/>
</dbReference>
<evidence type="ECO:0000256" key="1">
    <source>
        <dbReference type="SAM" id="MobiDB-lite"/>
    </source>
</evidence>
<feature type="region of interest" description="Disordered" evidence="1">
    <location>
        <begin position="1"/>
        <end position="39"/>
    </location>
</feature>
<reference evidence="2 3" key="1">
    <citation type="submission" date="2016-10" db="EMBL/GenBank/DDBJ databases">
        <authorList>
            <person name="de Groot N.N."/>
        </authorList>
    </citation>
    <scope>NUCLEOTIDE SEQUENCE [LARGE SCALE GENOMIC DNA]</scope>
    <source>
        <strain evidence="2 3">CGMCC 4.1859</strain>
    </source>
</reference>
<accession>A0A1G7HAW2</accession>
<protein>
    <submittedName>
        <fullName evidence="2">Uncharacterized protein</fullName>
    </submittedName>
</protein>
<gene>
    <name evidence="2" type="ORF">SAMN05216260_10583</name>
</gene>
<name>A0A1G7HAW2_9ACTN</name>
<evidence type="ECO:0000313" key="3">
    <source>
        <dbReference type="Proteomes" id="UP000198614"/>
    </source>
</evidence>
<dbReference type="Proteomes" id="UP000198614">
    <property type="component" value="Unassembled WGS sequence"/>
</dbReference>
<organism evidence="2 3">
    <name type="scientific">Streptomyces griseoaurantiacus</name>
    <dbReference type="NCBI Taxonomy" id="68213"/>
    <lineage>
        <taxon>Bacteria</taxon>
        <taxon>Bacillati</taxon>
        <taxon>Actinomycetota</taxon>
        <taxon>Actinomycetes</taxon>
        <taxon>Kitasatosporales</taxon>
        <taxon>Streptomycetaceae</taxon>
        <taxon>Streptomyces</taxon>
        <taxon>Streptomyces aurantiacus group</taxon>
    </lineage>
</organism>